<evidence type="ECO:0000313" key="2">
    <source>
        <dbReference type="EMBL" id="CAL1284182.1"/>
    </source>
</evidence>
<evidence type="ECO:0000313" key="3">
    <source>
        <dbReference type="Proteomes" id="UP001497382"/>
    </source>
</evidence>
<reference evidence="2 3" key="1">
    <citation type="submission" date="2024-04" db="EMBL/GenBank/DDBJ databases">
        <authorList>
            <person name="Rising A."/>
            <person name="Reimegard J."/>
            <person name="Sonavane S."/>
            <person name="Akerstrom W."/>
            <person name="Nylinder S."/>
            <person name="Hedman E."/>
            <person name="Kallberg Y."/>
        </authorList>
    </citation>
    <scope>NUCLEOTIDE SEQUENCE [LARGE SCALE GENOMIC DNA]</scope>
</reference>
<keyword evidence="1" id="KW-0472">Membrane</keyword>
<keyword evidence="1" id="KW-0812">Transmembrane</keyword>
<keyword evidence="1" id="KW-1133">Transmembrane helix</keyword>
<dbReference type="AlphaFoldDB" id="A0AAV2AJQ9"/>
<name>A0AAV2AJQ9_9ARAC</name>
<proteinExistence type="predicted"/>
<dbReference type="PANTHER" id="PTHR11161">
    <property type="entry name" value="O-ACYLTRANSFERASE"/>
    <property type="match status" value="1"/>
</dbReference>
<accession>A0AAV2AJQ9</accession>
<organism evidence="2 3">
    <name type="scientific">Larinioides sclopetarius</name>
    <dbReference type="NCBI Taxonomy" id="280406"/>
    <lineage>
        <taxon>Eukaryota</taxon>
        <taxon>Metazoa</taxon>
        <taxon>Ecdysozoa</taxon>
        <taxon>Arthropoda</taxon>
        <taxon>Chelicerata</taxon>
        <taxon>Arachnida</taxon>
        <taxon>Araneae</taxon>
        <taxon>Araneomorphae</taxon>
        <taxon>Entelegynae</taxon>
        <taxon>Araneoidea</taxon>
        <taxon>Araneidae</taxon>
        <taxon>Larinioides</taxon>
    </lineage>
</organism>
<gene>
    <name evidence="2" type="ORF">LARSCL_LOCUS13011</name>
</gene>
<dbReference type="PANTHER" id="PTHR11161:SF0">
    <property type="entry name" value="O-ACYLTRANSFERASE LIKE PROTEIN"/>
    <property type="match status" value="1"/>
</dbReference>
<evidence type="ECO:0000256" key="1">
    <source>
        <dbReference type="SAM" id="Phobius"/>
    </source>
</evidence>
<dbReference type="InterPro" id="IPR052728">
    <property type="entry name" value="O2_lipid_transport_reg"/>
</dbReference>
<comment type="caution">
    <text evidence="2">The sequence shown here is derived from an EMBL/GenBank/DDBJ whole genome shotgun (WGS) entry which is preliminary data.</text>
</comment>
<feature type="transmembrane region" description="Helical" evidence="1">
    <location>
        <begin position="51"/>
        <end position="77"/>
    </location>
</feature>
<sequence length="225" mass="25201">MYVYSGNSLISAPWQATDPNIICNLRCALQLIANTSDVSYQQAPKKLTTEAVYMIFVLLAFAILTLIGNLLDIYGYLQRAPTKKKLSEELQERVSKKEVPCLQDGKKSSEITVWKKSCKLFLSCFSILKNGKNLLSTDSDENHISCLDGIRVICVYMIIQAHITAFYPRVLMYNPNLAPGMPDAIAAIQSFTSDSVNKKAKDRVLFNSFCHCFILFGQFCVACKV</sequence>
<dbReference type="EMBL" id="CAXIEN010000177">
    <property type="protein sequence ID" value="CAL1284182.1"/>
    <property type="molecule type" value="Genomic_DNA"/>
</dbReference>
<dbReference type="Proteomes" id="UP001497382">
    <property type="component" value="Unassembled WGS sequence"/>
</dbReference>
<keyword evidence="3" id="KW-1185">Reference proteome</keyword>
<protein>
    <submittedName>
        <fullName evidence="2">Uncharacterized protein</fullName>
    </submittedName>
</protein>